<evidence type="ECO:0000313" key="5">
    <source>
        <dbReference type="EMBL" id="CAL4780263.1"/>
    </source>
</evidence>
<dbReference type="InterPro" id="IPR000504">
    <property type="entry name" value="RRM_dom"/>
</dbReference>
<keyword evidence="1" id="KW-0694">RNA-binding</keyword>
<dbReference type="InterPro" id="IPR012677">
    <property type="entry name" value="Nucleotide-bd_a/b_plait_sf"/>
</dbReference>
<dbReference type="EMBL" id="CAMXCT030001779">
    <property type="protein sequence ID" value="CAL4780263.1"/>
    <property type="molecule type" value="Genomic_DNA"/>
</dbReference>
<feature type="compositionally biased region" description="Basic and acidic residues" evidence="2">
    <location>
        <begin position="656"/>
        <end position="665"/>
    </location>
</feature>
<dbReference type="GO" id="GO:0003723">
    <property type="term" value="F:RNA binding"/>
    <property type="evidence" value="ECO:0007669"/>
    <property type="project" value="UniProtKB-UniRule"/>
</dbReference>
<feature type="compositionally biased region" description="Basic and acidic residues" evidence="2">
    <location>
        <begin position="87"/>
        <end position="112"/>
    </location>
</feature>
<dbReference type="Gene3D" id="3.30.70.330">
    <property type="match status" value="1"/>
</dbReference>
<dbReference type="Pfam" id="PF04059">
    <property type="entry name" value="RRM_2"/>
    <property type="match status" value="1"/>
</dbReference>
<dbReference type="InterPro" id="IPR035979">
    <property type="entry name" value="RBD_domain_sf"/>
</dbReference>
<dbReference type="OrthoDB" id="448020at2759"/>
<feature type="compositionally biased region" description="Basic and acidic residues" evidence="2">
    <location>
        <begin position="48"/>
        <end position="80"/>
    </location>
</feature>
<feature type="region of interest" description="Disordered" evidence="2">
    <location>
        <begin position="655"/>
        <end position="723"/>
    </location>
</feature>
<feature type="compositionally biased region" description="Gly residues" evidence="2">
    <location>
        <begin position="184"/>
        <end position="194"/>
    </location>
</feature>
<feature type="compositionally biased region" description="Basic and acidic residues" evidence="2">
    <location>
        <begin position="8"/>
        <end position="17"/>
    </location>
</feature>
<feature type="region of interest" description="Disordered" evidence="2">
    <location>
        <begin position="38"/>
        <end position="144"/>
    </location>
</feature>
<dbReference type="EMBL" id="CAMXCT010001779">
    <property type="protein sequence ID" value="CAI3992951.1"/>
    <property type="molecule type" value="Genomic_DNA"/>
</dbReference>
<evidence type="ECO:0000313" key="6">
    <source>
        <dbReference type="Proteomes" id="UP001152797"/>
    </source>
</evidence>
<dbReference type="InterPro" id="IPR007201">
    <property type="entry name" value="Mei2-like_Rrm_C"/>
</dbReference>
<evidence type="ECO:0000256" key="2">
    <source>
        <dbReference type="SAM" id="MobiDB-lite"/>
    </source>
</evidence>
<sequence>MPSTWAKKSWEKWERYGHGPHGYPYEKWNWWDSWDDPRSYGQKSWNSRKADFREKPHDSQKDSDQAWAEKDSNKQEKPERIDEDDARDAKAESAKDSEDPKVGEERPDKPGTDEAGFPGLTGRRKLSGKGEKGEASDNWPPQPDYMCDPGWFAWNAEMAWAFGAEAWPGEFHPWDWDDKEKSGENGGDGTGGTGDETMEKLASEWERPGWQGQPGFGKRHELVPKKANLKEQFEKAESKSVTTLMLRNVPNAYDRETLMEELDHLGFAGCFNFLYLPIDSATKNNVGYAFVNFNDEKTADDCMNNMSGYFFKGQPYNRRRAAIVSVAHLQGLEANLEHYSRTQVFFAPLPCQRPWVAPAAAQALLEKGEAAWAPLGFAKLVEDAAVRPGTEQDDQSFSRRRMREQWWGAFPGCFDCSYEMYGYFDNFDGVPPGLMPENLSLTQYHHPGQVLREELTAPEAESKEDKAGDLVDALSQMLRTGSQQVPVDDEEEGELTMMGELKQMQSMGWFGWEFFDGMERSCSLSAVNSSGMSAPSYDDQSPSLTNGSLVLLNVPLTTTEWDLRQIIEHVGVHAPITVKFEPGASSDINKVTLHFRNKIDLEIADVTLRETSWEDGGARIQIYRSENGDGCDGTWAGYPAIPAMPPWDYGHSRSWFSKEDGDSEPRSNSLANAVGIGNDDSSSPCPPEPSFEQGTEFEKDWPKLPAARNKIADVQASQAASCA</sequence>
<evidence type="ECO:0000256" key="1">
    <source>
        <dbReference type="PROSITE-ProRule" id="PRU00176"/>
    </source>
</evidence>
<dbReference type="AlphaFoldDB" id="A0A9P1CML0"/>
<keyword evidence="6" id="KW-1185">Reference proteome</keyword>
<proteinExistence type="predicted"/>
<dbReference type="SUPFAM" id="SSF54928">
    <property type="entry name" value="RNA-binding domain, RBD"/>
    <property type="match status" value="1"/>
</dbReference>
<dbReference type="SMART" id="SM00360">
    <property type="entry name" value="RRM"/>
    <property type="match status" value="1"/>
</dbReference>
<evidence type="ECO:0000259" key="3">
    <source>
        <dbReference type="PROSITE" id="PS50102"/>
    </source>
</evidence>
<feature type="region of interest" description="Disordered" evidence="2">
    <location>
        <begin position="1"/>
        <end position="21"/>
    </location>
</feature>
<reference evidence="5 6" key="2">
    <citation type="submission" date="2024-05" db="EMBL/GenBank/DDBJ databases">
        <authorList>
            <person name="Chen Y."/>
            <person name="Shah S."/>
            <person name="Dougan E. K."/>
            <person name="Thang M."/>
            <person name="Chan C."/>
        </authorList>
    </citation>
    <scope>NUCLEOTIDE SEQUENCE [LARGE SCALE GENOMIC DNA]</scope>
</reference>
<feature type="domain" description="RRM" evidence="3">
    <location>
        <begin position="242"/>
        <end position="323"/>
    </location>
</feature>
<feature type="compositionally biased region" description="Basic and acidic residues" evidence="2">
    <location>
        <begin position="172"/>
        <end position="183"/>
    </location>
</feature>
<gene>
    <name evidence="4" type="ORF">C1SCF055_LOCUS19742</name>
</gene>
<protein>
    <submittedName>
        <fullName evidence="5">Protein MEI2-like 3 (OML3) (MEI2-like protein 3)</fullName>
    </submittedName>
</protein>
<dbReference type="Proteomes" id="UP001152797">
    <property type="component" value="Unassembled WGS sequence"/>
</dbReference>
<organism evidence="4">
    <name type="scientific">Cladocopium goreaui</name>
    <dbReference type="NCBI Taxonomy" id="2562237"/>
    <lineage>
        <taxon>Eukaryota</taxon>
        <taxon>Sar</taxon>
        <taxon>Alveolata</taxon>
        <taxon>Dinophyceae</taxon>
        <taxon>Suessiales</taxon>
        <taxon>Symbiodiniaceae</taxon>
        <taxon>Cladocopium</taxon>
    </lineage>
</organism>
<evidence type="ECO:0000313" key="4">
    <source>
        <dbReference type="EMBL" id="CAI3992951.1"/>
    </source>
</evidence>
<accession>A0A9P1CML0</accession>
<name>A0A9P1CML0_9DINO</name>
<feature type="region of interest" description="Disordered" evidence="2">
    <location>
        <begin position="171"/>
        <end position="196"/>
    </location>
</feature>
<dbReference type="EMBL" id="CAMXCT020001779">
    <property type="protein sequence ID" value="CAL1146326.1"/>
    <property type="molecule type" value="Genomic_DNA"/>
</dbReference>
<reference evidence="4" key="1">
    <citation type="submission" date="2022-10" db="EMBL/GenBank/DDBJ databases">
        <authorList>
            <person name="Chen Y."/>
            <person name="Dougan E. K."/>
            <person name="Chan C."/>
            <person name="Rhodes N."/>
            <person name="Thang M."/>
        </authorList>
    </citation>
    <scope>NUCLEOTIDE SEQUENCE</scope>
</reference>
<comment type="caution">
    <text evidence="4">The sequence shown here is derived from an EMBL/GenBank/DDBJ whole genome shotgun (WGS) entry which is preliminary data.</text>
</comment>
<dbReference type="PROSITE" id="PS50102">
    <property type="entry name" value="RRM"/>
    <property type="match status" value="1"/>
</dbReference>